<organism evidence="1 2">
    <name type="scientific">Stackebrandtia endophytica</name>
    <dbReference type="NCBI Taxonomy" id="1496996"/>
    <lineage>
        <taxon>Bacteria</taxon>
        <taxon>Bacillati</taxon>
        <taxon>Actinomycetota</taxon>
        <taxon>Actinomycetes</taxon>
        <taxon>Glycomycetales</taxon>
        <taxon>Glycomycetaceae</taxon>
        <taxon>Stackebrandtia</taxon>
    </lineage>
</organism>
<dbReference type="InterPro" id="IPR038056">
    <property type="entry name" value="YjbR-like_sf"/>
</dbReference>
<dbReference type="InParanoid" id="A0A543B1Z1"/>
<gene>
    <name evidence="1" type="ORF">FB566_4448</name>
</gene>
<dbReference type="AlphaFoldDB" id="A0A543B1Z1"/>
<comment type="caution">
    <text evidence="1">The sequence shown here is derived from an EMBL/GenBank/DDBJ whole genome shotgun (WGS) entry which is preliminary data.</text>
</comment>
<protein>
    <recommendedName>
        <fullName evidence="3">DNA-binding protein (MmcQ/YjbR family)</fullName>
    </recommendedName>
</protein>
<dbReference type="InterPro" id="IPR058532">
    <property type="entry name" value="YjbR/MT2646/Rv2570-like"/>
</dbReference>
<dbReference type="Pfam" id="PF04237">
    <property type="entry name" value="YjbR"/>
    <property type="match status" value="1"/>
</dbReference>
<evidence type="ECO:0000313" key="1">
    <source>
        <dbReference type="EMBL" id="TQL78853.1"/>
    </source>
</evidence>
<reference evidence="1 2" key="1">
    <citation type="submission" date="2019-06" db="EMBL/GenBank/DDBJ databases">
        <title>Sequencing the genomes of 1000 actinobacteria strains.</title>
        <authorList>
            <person name="Klenk H.-P."/>
        </authorList>
    </citation>
    <scope>NUCLEOTIDE SEQUENCE [LARGE SCALE GENOMIC DNA]</scope>
    <source>
        <strain evidence="1 2">DSM 45928</strain>
    </source>
</reference>
<dbReference type="EMBL" id="VFOW01000001">
    <property type="protein sequence ID" value="TQL78853.1"/>
    <property type="molecule type" value="Genomic_DNA"/>
</dbReference>
<dbReference type="Proteomes" id="UP000317043">
    <property type="component" value="Unassembled WGS sequence"/>
</dbReference>
<dbReference type="SUPFAM" id="SSF142906">
    <property type="entry name" value="YjbR-like"/>
    <property type="match status" value="1"/>
</dbReference>
<evidence type="ECO:0008006" key="3">
    <source>
        <dbReference type="Google" id="ProtNLM"/>
    </source>
</evidence>
<dbReference type="Gene3D" id="3.90.1150.30">
    <property type="match status" value="1"/>
</dbReference>
<keyword evidence="2" id="KW-1185">Reference proteome</keyword>
<proteinExistence type="predicted"/>
<sequence length="138" mass="15175">MLSHLTGMIETMNDTDGPDRVRRLCLALPEVTERLSHGEPAWFVRGRRMFATFADHHHDDRVGFWCAAGVGEAAALVEEDDQRYFIPPYVGHRGWLGVRLDVPDVDWDEIAELVVDAYRAVAPATLIAGLSGGSGSAT</sequence>
<accession>A0A543B1Z1</accession>
<evidence type="ECO:0000313" key="2">
    <source>
        <dbReference type="Proteomes" id="UP000317043"/>
    </source>
</evidence>
<name>A0A543B1Z1_9ACTN</name>